<dbReference type="Pfam" id="PF08757">
    <property type="entry name" value="CotH"/>
    <property type="match status" value="1"/>
</dbReference>
<keyword evidence="2" id="KW-0808">Transferase</keyword>
<dbReference type="Pfam" id="PF13290">
    <property type="entry name" value="CHB_HEX_C_1"/>
    <property type="match status" value="1"/>
</dbReference>
<feature type="domain" description="GH29D-like beta-sandwich" evidence="1">
    <location>
        <begin position="88"/>
        <end position="156"/>
    </location>
</feature>
<dbReference type="InterPro" id="IPR014867">
    <property type="entry name" value="Spore_coat_CotH_CotH2/3/7"/>
</dbReference>
<dbReference type="SUPFAM" id="SSF52075">
    <property type="entry name" value="Outer arm dynein light chain 1"/>
    <property type="match status" value="1"/>
</dbReference>
<keyword evidence="2" id="KW-0418">Kinase</keyword>
<dbReference type="Gene3D" id="3.80.10.10">
    <property type="entry name" value="Ribonuclease Inhibitor"/>
    <property type="match status" value="1"/>
</dbReference>
<dbReference type="GO" id="GO:0016301">
    <property type="term" value="F:kinase activity"/>
    <property type="evidence" value="ECO:0007669"/>
    <property type="project" value="UniProtKB-KW"/>
</dbReference>
<accession>A0AA43UC73</accession>
<proteinExistence type="predicted"/>
<dbReference type="InterPro" id="IPR059177">
    <property type="entry name" value="GH29D-like_dom"/>
</dbReference>
<feature type="non-terminal residue" evidence="2">
    <location>
        <position position="1"/>
    </location>
</feature>
<sequence>SNKEIKSLEPLSGLVNLETLIMEEVPIQDQGNFLKKMTNLQRLNAIDTGIEEIDPEIIENLRQKGALEGEVRPSRLIETLEAPKIDQESGFYTQGFELEIDTSSTKDPVYYTLDGSEPSVDSQRYKEPIPIRTKTDDSFTVVRAKSISEDDLMSETITKSYFVHQDADERFDLPVFSLVSDPSHLFDEESGIYTDENSQLSGSEWERPIHLDFFETDGHLALEQEVGIRIHGGATRIHDQNSLRLYADDEYDSEEYMVHDFFNGLERLDGQGTVDEFKRLILRNSGNDWPQTMFNDALMQSLAEPLGTVDTQAYRPSIVFINGQYYGIHNIRERFDEYYFETHYDIDQKDLVILEQNGELYRGGNSDTYPYRNMIEYIEENGLEDNVDFEYIQTLIDIENYRDYFASEIFFANADWPHNNVRFWRKTTDGYQKDAPYGHDGRWRWLLFDLDHGFYRNDKLFGEKGYPLNHKHNTIDWVMGEYDGRQGTETWPNFLFRSLMSNQNFRYNFLNRMNDLMNSYYSSGVAQDQIDTMVEGIEDEMPFHIERWGAVESMEDWREFVDNKYLFAEQRPEILRGFIMDEFDIEEAVTVTVDNESEMGYVRLNTIDINSELPGNSDEESWSGQYFKDIPITLEAVAKEGYTFSHWVGIDSKDEINEIKPSQDLDIQAVFTSVNE</sequence>
<evidence type="ECO:0000313" key="2">
    <source>
        <dbReference type="EMBL" id="MDO5457273.1"/>
    </source>
</evidence>
<gene>
    <name evidence="2" type="ORF">Q4F26_02925</name>
</gene>
<evidence type="ECO:0000313" key="3">
    <source>
        <dbReference type="Proteomes" id="UP001171751"/>
    </source>
</evidence>
<reference evidence="2" key="1">
    <citation type="submission" date="2023-07" db="EMBL/GenBank/DDBJ databases">
        <title>Between Cages and Wild: Unraveling the Impact of Captivity on Animal Microbiomes and Antimicrobial Resistance.</title>
        <authorList>
            <person name="Schmartz G.P."/>
            <person name="Rehner J."/>
            <person name="Schuff M.J."/>
            <person name="Becker S.L."/>
            <person name="Kravczyk M."/>
            <person name="Gurevich A."/>
            <person name="Francke R."/>
            <person name="Mueller R."/>
            <person name="Keller V."/>
            <person name="Keller A."/>
        </authorList>
    </citation>
    <scope>NUCLEOTIDE SEQUENCE</scope>
    <source>
        <strain evidence="2">S39M_St_73</strain>
    </source>
</reference>
<protein>
    <submittedName>
        <fullName evidence="2">CotH kinase family protein</fullName>
    </submittedName>
</protein>
<evidence type="ECO:0000259" key="1">
    <source>
        <dbReference type="Pfam" id="PF13290"/>
    </source>
</evidence>
<comment type="caution">
    <text evidence="2">The sequence shown here is derived from an EMBL/GenBank/DDBJ whole genome shotgun (WGS) entry which is preliminary data.</text>
</comment>
<name>A0AA43UC73_9LACT</name>
<dbReference type="EMBL" id="JAUNQW010000008">
    <property type="protein sequence ID" value="MDO5457273.1"/>
    <property type="molecule type" value="Genomic_DNA"/>
</dbReference>
<dbReference type="Proteomes" id="UP001171751">
    <property type="component" value="Unassembled WGS sequence"/>
</dbReference>
<keyword evidence="3" id="KW-1185">Reference proteome</keyword>
<dbReference type="InterPro" id="IPR032675">
    <property type="entry name" value="LRR_dom_sf"/>
</dbReference>
<organism evidence="2 3">
    <name type="scientific">Atopococcus tabaci</name>
    <dbReference type="NCBI Taxonomy" id="269774"/>
    <lineage>
        <taxon>Bacteria</taxon>
        <taxon>Bacillati</taxon>
        <taxon>Bacillota</taxon>
        <taxon>Bacilli</taxon>
        <taxon>Lactobacillales</taxon>
        <taxon>Carnobacteriaceae</taxon>
        <taxon>Atopococcus</taxon>
    </lineage>
</organism>
<dbReference type="AlphaFoldDB" id="A0AA43UC73"/>